<dbReference type="KEGG" id="smam:Mal15_67900"/>
<evidence type="ECO:0000313" key="2">
    <source>
        <dbReference type="EMBL" id="QEG02669.1"/>
    </source>
</evidence>
<accession>A0A5B9MMR7</accession>
<organism evidence="2 3">
    <name type="scientific">Stieleria maiorica</name>
    <dbReference type="NCBI Taxonomy" id="2795974"/>
    <lineage>
        <taxon>Bacteria</taxon>
        <taxon>Pseudomonadati</taxon>
        <taxon>Planctomycetota</taxon>
        <taxon>Planctomycetia</taxon>
        <taxon>Pirellulales</taxon>
        <taxon>Pirellulaceae</taxon>
        <taxon>Stieleria</taxon>
    </lineage>
</organism>
<reference evidence="2 3" key="1">
    <citation type="submission" date="2019-02" db="EMBL/GenBank/DDBJ databases">
        <title>Planctomycetal bacteria perform biofilm scaping via a novel small molecule.</title>
        <authorList>
            <person name="Jeske O."/>
            <person name="Boedeker C."/>
            <person name="Wiegand S."/>
            <person name="Breitling P."/>
            <person name="Kallscheuer N."/>
            <person name="Jogler M."/>
            <person name="Rohde M."/>
            <person name="Petersen J."/>
            <person name="Medema M.H."/>
            <person name="Surup F."/>
            <person name="Jogler C."/>
        </authorList>
    </citation>
    <scope>NUCLEOTIDE SEQUENCE [LARGE SCALE GENOMIC DNA]</scope>
    <source>
        <strain evidence="2 3">Mal15</strain>
    </source>
</reference>
<dbReference type="Proteomes" id="UP000321353">
    <property type="component" value="Chromosome"/>
</dbReference>
<name>A0A5B9MMR7_9BACT</name>
<sequence>MIRWRTPHGTYLYEPTALAAGLGLLQGPRLAPTAQFVIESRWHWVDAPRRPDRSGQDPSAQEQSKVNPDTPRPSTPSDPPARPGLPIGIDPANVPAFGCIVYFAREGDVFRGRVANLAGIEVTAASQREMLGQIVARFKSAVSDSLGKDETPAWIDPPAAKQAGESKLFLPVHL</sequence>
<gene>
    <name evidence="2" type="ORF">Mal15_67900</name>
</gene>
<evidence type="ECO:0000256" key="1">
    <source>
        <dbReference type="SAM" id="MobiDB-lite"/>
    </source>
</evidence>
<proteinExistence type="predicted"/>
<protein>
    <submittedName>
        <fullName evidence="2">Uncharacterized protein</fullName>
    </submittedName>
</protein>
<feature type="compositionally biased region" description="Polar residues" evidence="1">
    <location>
        <begin position="56"/>
        <end position="67"/>
    </location>
</feature>
<dbReference type="EMBL" id="CP036264">
    <property type="protein sequence ID" value="QEG02669.1"/>
    <property type="molecule type" value="Genomic_DNA"/>
</dbReference>
<evidence type="ECO:0000313" key="3">
    <source>
        <dbReference type="Proteomes" id="UP000321353"/>
    </source>
</evidence>
<dbReference type="AlphaFoldDB" id="A0A5B9MMR7"/>
<feature type="compositionally biased region" description="Pro residues" evidence="1">
    <location>
        <begin position="70"/>
        <end position="83"/>
    </location>
</feature>
<keyword evidence="3" id="KW-1185">Reference proteome</keyword>
<feature type="region of interest" description="Disordered" evidence="1">
    <location>
        <begin position="47"/>
        <end position="88"/>
    </location>
</feature>